<protein>
    <submittedName>
        <fullName evidence="1">Glucose-1-phosphate adenylyltransferase regulatory subunit</fullName>
    </submittedName>
</protein>
<keyword evidence="1" id="KW-0808">Transferase</keyword>
<evidence type="ECO:0000313" key="2">
    <source>
        <dbReference type="Proteomes" id="UP000014244"/>
    </source>
</evidence>
<comment type="caution">
    <text evidence="1">The sequence shown here is derived from an EMBL/GenBank/DDBJ whole genome shotgun (WGS) entry which is preliminary data.</text>
</comment>
<accession>A0A829H8L0</accession>
<proteinExistence type="predicted"/>
<organism evidence="1 2">
    <name type="scientific">Lacticaseibacillus paracasei subsp. paracasei Lpp41</name>
    <dbReference type="NCBI Taxonomy" id="1256208"/>
    <lineage>
        <taxon>Bacteria</taxon>
        <taxon>Bacillati</taxon>
        <taxon>Bacillota</taxon>
        <taxon>Bacilli</taxon>
        <taxon>Lactobacillales</taxon>
        <taxon>Lactobacillaceae</taxon>
        <taxon>Lacticaseibacillus</taxon>
    </lineage>
</organism>
<sequence length="57" mass="5930">MQGSKIGTGSSVKYAILDKGVVIGPNLALEGTPEEPLVFSKNQKVFQPDGQGVTARA</sequence>
<name>A0A829H8L0_LACPA</name>
<dbReference type="GO" id="GO:0016779">
    <property type="term" value="F:nucleotidyltransferase activity"/>
    <property type="evidence" value="ECO:0007669"/>
    <property type="project" value="UniProtKB-KW"/>
</dbReference>
<keyword evidence="1" id="KW-0548">Nucleotidyltransferase</keyword>
<evidence type="ECO:0000313" key="1">
    <source>
        <dbReference type="EMBL" id="EPC75125.1"/>
    </source>
</evidence>
<reference evidence="1 2" key="1">
    <citation type="journal article" date="2013" name="PLoS ONE">
        <title>Lactobacillus paracasei comparative genomics: towards species pan-genome definition and exploitation of diversity.</title>
        <authorList>
            <person name="Smokvina T."/>
            <person name="Wels M."/>
            <person name="Polka J."/>
            <person name="Chervaux C."/>
            <person name="Brisse S."/>
            <person name="Boekhorst J."/>
            <person name="van Hylckama Vlieg J.E."/>
            <person name="Siezen R.J."/>
        </authorList>
    </citation>
    <scope>NUCLEOTIDE SEQUENCE [LARGE SCALE GENOMIC DNA]</scope>
    <source>
        <strain evidence="1 2">Lpp41</strain>
    </source>
</reference>
<gene>
    <name evidence="1" type="ORF">Lpp41_03581</name>
</gene>
<dbReference type="EMBL" id="ANKE01000181">
    <property type="protein sequence ID" value="EPC75125.1"/>
    <property type="molecule type" value="Genomic_DNA"/>
</dbReference>
<dbReference type="Proteomes" id="UP000014244">
    <property type="component" value="Unassembled WGS sequence"/>
</dbReference>
<dbReference type="AlphaFoldDB" id="A0A829H8L0"/>